<evidence type="ECO:0000256" key="1">
    <source>
        <dbReference type="SAM" id="MobiDB-lite"/>
    </source>
</evidence>
<proteinExistence type="predicted"/>
<evidence type="ECO:0000313" key="3">
    <source>
        <dbReference type="Proteomes" id="UP000823388"/>
    </source>
</evidence>
<comment type="caution">
    <text evidence="2">The sequence shown here is derived from an EMBL/GenBank/DDBJ whole genome shotgun (WGS) entry which is preliminary data.</text>
</comment>
<protein>
    <submittedName>
        <fullName evidence="2">Uncharacterized protein</fullName>
    </submittedName>
</protein>
<keyword evidence="3" id="KW-1185">Reference proteome</keyword>
<accession>A0A8T0UR75</accession>
<reference evidence="2" key="1">
    <citation type="submission" date="2020-05" db="EMBL/GenBank/DDBJ databases">
        <title>WGS assembly of Panicum virgatum.</title>
        <authorList>
            <person name="Lovell J.T."/>
            <person name="Jenkins J."/>
            <person name="Shu S."/>
            <person name="Juenger T.E."/>
            <person name="Schmutz J."/>
        </authorList>
    </citation>
    <scope>NUCLEOTIDE SEQUENCE</scope>
    <source>
        <strain evidence="2">AP13</strain>
    </source>
</reference>
<sequence length="311" mass="34667">MKCHRPSAPRLERPHPLEPPLFLSRFLPSPSPRLLRPAPLPVPARVSTAGDEELEDPIAPPLRGESHSMDLQEHHDLIFGEEFCFPTTTTYYPALYAPTGINVPPQFYHHQTMSRCDNRAPNYMGHQAQGTSCMYYVVPEYGIAHSPHEPDPLHPCAIGDGRFVRTQEYRAETVEHTYYQPVPVPHYAALPSAADRTPATTAQSLAYANGLFVPCGHKQTVAVTSERGVAWNQSVQQATTSSMEFQGHTLLPSGAVGFAAGGRAWATGSRAARDGTAARKKRERARFGRRKKERKRWNNDWDGENFLDTQT</sequence>
<gene>
    <name evidence="2" type="ORF">PVAP13_3KG220427</name>
</gene>
<feature type="compositionally biased region" description="Basic residues" evidence="1">
    <location>
        <begin position="278"/>
        <end position="295"/>
    </location>
</feature>
<feature type="region of interest" description="Disordered" evidence="1">
    <location>
        <begin position="267"/>
        <end position="311"/>
    </location>
</feature>
<name>A0A8T0UR75_PANVG</name>
<dbReference type="Proteomes" id="UP000823388">
    <property type="component" value="Chromosome 3K"/>
</dbReference>
<dbReference type="EMBL" id="CM029041">
    <property type="protein sequence ID" value="KAG2624807.1"/>
    <property type="molecule type" value="Genomic_DNA"/>
</dbReference>
<organism evidence="2 3">
    <name type="scientific">Panicum virgatum</name>
    <name type="common">Blackwell switchgrass</name>
    <dbReference type="NCBI Taxonomy" id="38727"/>
    <lineage>
        <taxon>Eukaryota</taxon>
        <taxon>Viridiplantae</taxon>
        <taxon>Streptophyta</taxon>
        <taxon>Embryophyta</taxon>
        <taxon>Tracheophyta</taxon>
        <taxon>Spermatophyta</taxon>
        <taxon>Magnoliopsida</taxon>
        <taxon>Liliopsida</taxon>
        <taxon>Poales</taxon>
        <taxon>Poaceae</taxon>
        <taxon>PACMAD clade</taxon>
        <taxon>Panicoideae</taxon>
        <taxon>Panicodae</taxon>
        <taxon>Paniceae</taxon>
        <taxon>Panicinae</taxon>
        <taxon>Panicum</taxon>
        <taxon>Panicum sect. Hiantes</taxon>
    </lineage>
</organism>
<evidence type="ECO:0000313" key="2">
    <source>
        <dbReference type="EMBL" id="KAG2624807.1"/>
    </source>
</evidence>
<dbReference type="AlphaFoldDB" id="A0A8T0UR75"/>